<evidence type="ECO:0000256" key="1">
    <source>
        <dbReference type="SAM" id="Phobius"/>
    </source>
</evidence>
<keyword evidence="1" id="KW-0472">Membrane</keyword>
<evidence type="ECO:0000313" key="2">
    <source>
        <dbReference type="EMBL" id="GMM45903.1"/>
    </source>
</evidence>
<evidence type="ECO:0008006" key="4">
    <source>
        <dbReference type="Google" id="ProtNLM"/>
    </source>
</evidence>
<proteinExistence type="predicted"/>
<keyword evidence="3" id="KW-1185">Reference proteome</keyword>
<reference evidence="2 3" key="1">
    <citation type="journal article" date="2023" name="Elife">
        <title>Identification of key yeast species and microbe-microbe interactions impacting larval growth of Drosophila in the wild.</title>
        <authorList>
            <person name="Mure A."/>
            <person name="Sugiura Y."/>
            <person name="Maeda R."/>
            <person name="Honda K."/>
            <person name="Sakurai N."/>
            <person name="Takahashi Y."/>
            <person name="Watada M."/>
            <person name="Katoh T."/>
            <person name="Gotoh A."/>
            <person name="Gotoh Y."/>
            <person name="Taniguchi I."/>
            <person name="Nakamura K."/>
            <person name="Hayashi T."/>
            <person name="Katayama T."/>
            <person name="Uemura T."/>
            <person name="Hattori Y."/>
        </authorList>
    </citation>
    <scope>NUCLEOTIDE SEQUENCE [LARGE SCALE GENOMIC DNA]</scope>
    <source>
        <strain evidence="2 3">PK-24</strain>
    </source>
</reference>
<feature type="transmembrane region" description="Helical" evidence="1">
    <location>
        <begin position="233"/>
        <end position="256"/>
    </location>
</feature>
<organism evidence="2 3">
    <name type="scientific">Pichia kluyveri</name>
    <name type="common">Yeast</name>
    <dbReference type="NCBI Taxonomy" id="36015"/>
    <lineage>
        <taxon>Eukaryota</taxon>
        <taxon>Fungi</taxon>
        <taxon>Dikarya</taxon>
        <taxon>Ascomycota</taxon>
        <taxon>Saccharomycotina</taxon>
        <taxon>Pichiomycetes</taxon>
        <taxon>Pichiales</taxon>
        <taxon>Pichiaceae</taxon>
        <taxon>Pichia</taxon>
    </lineage>
</organism>
<accession>A0AAV5R2Y5</accession>
<keyword evidence="1" id="KW-1133">Transmembrane helix</keyword>
<comment type="caution">
    <text evidence="2">The sequence shown here is derived from an EMBL/GenBank/DDBJ whole genome shotgun (WGS) entry which is preliminary data.</text>
</comment>
<name>A0AAV5R2Y5_PICKL</name>
<feature type="transmembrane region" description="Helical" evidence="1">
    <location>
        <begin position="277"/>
        <end position="295"/>
    </location>
</feature>
<evidence type="ECO:0000313" key="3">
    <source>
        <dbReference type="Proteomes" id="UP001378960"/>
    </source>
</evidence>
<dbReference type="Proteomes" id="UP001378960">
    <property type="component" value="Unassembled WGS sequence"/>
</dbReference>
<protein>
    <recommendedName>
        <fullName evidence="4">RING-CH-type domain-containing protein</fullName>
    </recommendedName>
</protein>
<keyword evidence="1" id="KW-0812">Transmembrane</keyword>
<gene>
    <name evidence="2" type="ORF">DAPK24_024780</name>
</gene>
<sequence length="453" mass="52901">MDHCAICLDDGSIENPLVKPCSKCSLMTHKRCMLNIISTNLITKRMATHKSVNFLTNEAVITTDEGTFINYGGEKLLDTNAAFCTVSRSINYHKFLLRGGICSPMPNFHASAIFDTVFYHDFGKDTVVLIDKCLQCKRDIKAEKKSNRMFFFDRIVKSLKLDVELAFIMQTLTAWKVASKELIDMREVVNHFIEMFATLAAVAPWLFLHRNLKDFKEVFEQDPMMLPFKYYDLYFLAYSPTSATLWYTFPFHLLILGSRNNSFTRLFRKIMLIVKMLSNKLLYSAFNLLYLNLAIETQHDRLILYVEHIDPLFEYKVLDKRLTFQDKWNIIQQRDIKLMFEEGSIRKSSSTADYKQPLNSLMMMIFGPLIGNNMYGKCKPLVKSIYKLFLSFGIVPVEVEMVLEYLGFQTVLFIKEVYKYFSLYYKLKSIEKFKPVQSKLRIPMISRGRAFKI</sequence>
<feature type="transmembrane region" description="Helical" evidence="1">
    <location>
        <begin position="188"/>
        <end position="208"/>
    </location>
</feature>
<dbReference type="AlphaFoldDB" id="A0AAV5R2Y5"/>
<dbReference type="EMBL" id="BTGB01000003">
    <property type="protein sequence ID" value="GMM45903.1"/>
    <property type="molecule type" value="Genomic_DNA"/>
</dbReference>